<sequence>MKTENTLKTQVRENTHRPSLGRTCLCARGIARAAALALLAGAAFASQHLHAAGNSLIDISHVTLPGNKQQLALTLSGPAQVPKAFTIDNPARIALDLADTSNELDDRRIAISSGMLQNVTTVEAGGRTRVVINLTALSPYTTSVKGNQLLVTLDSSGSPAGATELELAAANGVEEPALIQASGPIKARVNTIDALDFRRGPMGEGRVIFNLSSAGIVTDMRQEGGRLVVEFPDTQLADKLQKRLDVMDFGTPVQFIDAISNKRGTKVIIQPATQEFEQLAYQTDDMFTVELKPMSRDEIEENRKAKFGYIGEQLSLNFQDIEVRSVLQLLADFTDLNIVVSDSVQGKLTLRLKNVPWDQALDIILQTKALGKRQAGNVIMIAPAEEIATRERIELEGLKQKTELAPLRTEFFQANYAKASELATLLQSKDGGMMTERGSVSVDDRTNTLLINDTVDQLESIRALVHRLDVPIRQVLIESRIVIASDDFNKDIGVRWGLNRNTTSANDTGFALSGNANGVQDLINGDGLDDNRFNVNLPGSNAAGSLGVALAKLPFGTLLELELSAMQAEGNGEVISSPRVITANQHEAYIEQGVEIPYLEASSSGATSVSFRKAVLGLTVTPQITPDDRIVMDLKVNKDTVGEIFGAGTLQVPSIDTREVSTQVLVDNGETVVLGGVYEQTVINKVDMVPFFGNLPLIGRLFQHTTNQDDKSELLIFVTPKIIKENVSLSY</sequence>
<dbReference type="GO" id="GO:0009306">
    <property type="term" value="P:protein secretion"/>
    <property type="evidence" value="ECO:0007669"/>
    <property type="project" value="InterPro"/>
</dbReference>
<keyword evidence="7" id="KW-0998">Cell outer membrane</keyword>
<dbReference type="SMART" id="SM00965">
    <property type="entry name" value="STN"/>
    <property type="match status" value="1"/>
</dbReference>
<organism evidence="10 11">
    <name type="scientific">Granulosicoccus antarcticus IMCC3135</name>
    <dbReference type="NCBI Taxonomy" id="1192854"/>
    <lineage>
        <taxon>Bacteria</taxon>
        <taxon>Pseudomonadati</taxon>
        <taxon>Pseudomonadota</taxon>
        <taxon>Gammaproteobacteria</taxon>
        <taxon>Chromatiales</taxon>
        <taxon>Granulosicoccaceae</taxon>
        <taxon>Granulosicoccus</taxon>
    </lineage>
</organism>
<dbReference type="InterPro" id="IPR021731">
    <property type="entry name" value="AMIN_dom"/>
</dbReference>
<dbReference type="NCBIfam" id="TIGR02515">
    <property type="entry name" value="IV_pilus_PilQ"/>
    <property type="match status" value="1"/>
</dbReference>
<evidence type="ECO:0000256" key="2">
    <source>
        <dbReference type="ARBA" id="ARBA00006304"/>
    </source>
</evidence>
<dbReference type="InterPro" id="IPR013355">
    <property type="entry name" value="Pilus_4_PilQ"/>
</dbReference>
<dbReference type="Pfam" id="PF03958">
    <property type="entry name" value="Secretin_N"/>
    <property type="match status" value="1"/>
</dbReference>
<dbReference type="Pfam" id="PF07660">
    <property type="entry name" value="STN"/>
    <property type="match status" value="1"/>
</dbReference>
<keyword evidence="6" id="KW-0472">Membrane</keyword>
<dbReference type="InterPro" id="IPR001775">
    <property type="entry name" value="GspD/PilQ"/>
</dbReference>
<dbReference type="Gene3D" id="2.60.40.3500">
    <property type="match status" value="1"/>
</dbReference>
<proteinExistence type="inferred from homology"/>
<evidence type="ECO:0000259" key="9">
    <source>
        <dbReference type="SMART" id="SM00965"/>
    </source>
</evidence>
<evidence type="ECO:0000256" key="6">
    <source>
        <dbReference type="ARBA" id="ARBA00023136"/>
    </source>
</evidence>
<feature type="domain" description="Secretin/TonB short N-terminal" evidence="9">
    <location>
        <begin position="336"/>
        <end position="384"/>
    </location>
</feature>
<dbReference type="GO" id="GO:0009279">
    <property type="term" value="C:cell outer membrane"/>
    <property type="evidence" value="ECO:0007669"/>
    <property type="project" value="UniProtKB-SubCell"/>
</dbReference>
<accession>A0A2Z2NMG1</accession>
<dbReference type="InterPro" id="IPR005644">
    <property type="entry name" value="NolW-like"/>
</dbReference>
<evidence type="ECO:0000313" key="11">
    <source>
        <dbReference type="Proteomes" id="UP000250079"/>
    </source>
</evidence>
<dbReference type="AlphaFoldDB" id="A0A2Z2NMG1"/>
<keyword evidence="11" id="KW-1185">Reference proteome</keyword>
<evidence type="ECO:0000256" key="5">
    <source>
        <dbReference type="ARBA" id="ARBA00022927"/>
    </source>
</evidence>
<comment type="similarity">
    <text evidence="2">Belongs to the bacterial secretin family. PilQ subfamily.</text>
</comment>
<dbReference type="Gene3D" id="3.30.1370.120">
    <property type="match status" value="1"/>
</dbReference>
<dbReference type="EMBL" id="CP018632">
    <property type="protein sequence ID" value="ASJ71131.1"/>
    <property type="molecule type" value="Genomic_DNA"/>
</dbReference>
<dbReference type="KEGG" id="gai:IMCC3135_05090"/>
<reference evidence="10 11" key="1">
    <citation type="submission" date="2016-12" db="EMBL/GenBank/DDBJ databases">
        <authorList>
            <person name="Song W.-J."/>
            <person name="Kurnit D.M."/>
        </authorList>
    </citation>
    <scope>NUCLEOTIDE SEQUENCE [LARGE SCALE GENOMIC DNA]</scope>
    <source>
        <strain evidence="10 11">IMCC3135</strain>
    </source>
</reference>
<dbReference type="Gene3D" id="3.30.1370.130">
    <property type="match status" value="1"/>
</dbReference>
<dbReference type="InterPro" id="IPR011662">
    <property type="entry name" value="Secretin/TonB_short_N"/>
</dbReference>
<dbReference type="Proteomes" id="UP000250079">
    <property type="component" value="Chromosome"/>
</dbReference>
<dbReference type="PANTHER" id="PTHR30604">
    <property type="entry name" value="PROTEIN TRANSPORT PROTEIN HOFQ"/>
    <property type="match status" value="1"/>
</dbReference>
<evidence type="ECO:0000256" key="1">
    <source>
        <dbReference type="ARBA" id="ARBA00004442"/>
    </source>
</evidence>
<dbReference type="InterPro" id="IPR051808">
    <property type="entry name" value="Type_IV_pilus_biogenesis"/>
</dbReference>
<dbReference type="OrthoDB" id="9775455at2"/>
<dbReference type="Pfam" id="PF00263">
    <property type="entry name" value="Secretin"/>
    <property type="match status" value="1"/>
</dbReference>
<protein>
    <submittedName>
        <fullName evidence="10">Type IV pilus biogenesis and competence protein PilQ</fullName>
    </submittedName>
</protein>
<evidence type="ECO:0000256" key="7">
    <source>
        <dbReference type="ARBA" id="ARBA00023237"/>
    </source>
</evidence>
<keyword evidence="4" id="KW-0732">Signal</keyword>
<comment type="subcellular location">
    <subcellularLocation>
        <location evidence="1 8">Cell outer membrane</location>
    </subcellularLocation>
</comment>
<name>A0A2Z2NMG1_9GAMM</name>
<dbReference type="PROSITE" id="PS00875">
    <property type="entry name" value="T2SP_D"/>
    <property type="match status" value="1"/>
</dbReference>
<evidence type="ECO:0000256" key="3">
    <source>
        <dbReference type="ARBA" id="ARBA00022448"/>
    </source>
</evidence>
<evidence type="ECO:0000256" key="8">
    <source>
        <dbReference type="RuleBase" id="RU004004"/>
    </source>
</evidence>
<keyword evidence="3 8" id="KW-0813">Transport</keyword>
<evidence type="ECO:0000256" key="4">
    <source>
        <dbReference type="ARBA" id="ARBA00022729"/>
    </source>
</evidence>
<keyword evidence="5" id="KW-0653">Protein transport</keyword>
<dbReference type="PANTHER" id="PTHR30604:SF1">
    <property type="entry name" value="DNA UTILIZATION PROTEIN HOFQ"/>
    <property type="match status" value="1"/>
</dbReference>
<dbReference type="InterPro" id="IPR004845">
    <property type="entry name" value="T2SS_GspD_CS"/>
</dbReference>
<gene>
    <name evidence="10" type="primary">pilQ</name>
    <name evidence="10" type="ORF">IMCC3135_05090</name>
</gene>
<dbReference type="Pfam" id="PF11741">
    <property type="entry name" value="AMIN"/>
    <property type="match status" value="2"/>
</dbReference>
<evidence type="ECO:0000313" key="10">
    <source>
        <dbReference type="EMBL" id="ASJ71131.1"/>
    </source>
</evidence>
<dbReference type="InterPro" id="IPR038591">
    <property type="entry name" value="NolW-like_sf"/>
</dbReference>
<dbReference type="Gene3D" id="2.60.40.3470">
    <property type="match status" value="1"/>
</dbReference>
<dbReference type="PRINTS" id="PR00811">
    <property type="entry name" value="BCTERIALGSPD"/>
</dbReference>
<dbReference type="InterPro" id="IPR004846">
    <property type="entry name" value="T2SS/T3SS_dom"/>
</dbReference>